<dbReference type="Proteomes" id="UP000007646">
    <property type="component" value="Unassembled WGS sequence"/>
</dbReference>
<accession>G3UJ14</accession>
<dbReference type="HOGENOM" id="CLU_012526_3_0_1"/>
<dbReference type="InterPro" id="IPR017452">
    <property type="entry name" value="GPCR_Rhodpsn_7TM"/>
</dbReference>
<sequence length="234" mass="26228">PSFYTSMCFFLTNISFLDLSYTSSIVPQLLREQTNIFYGGCVVQLYISLGLGSTERILLGVIVFDHYTAVCRSLHYIVILYPCLCALVASASWLICFAKQCSSSFYHLVGEIEHFLCEVCPLLKHGCVDITMNESELCFVGVVILLIPTVLLFSYGQIVRANLHIKSAARQGKTFGTCGSRLTMVSLFYGRAMSNFISLFYTTVTPMISPLIYALWNMDVNGAFKKILWKAYNS</sequence>
<evidence type="ECO:0000313" key="10">
    <source>
        <dbReference type="Ensembl" id="ENSLAFP00000027822.1"/>
    </source>
</evidence>
<dbReference type="eggNOG" id="ENOG502SI2C">
    <property type="taxonomic scope" value="Eukaryota"/>
</dbReference>
<protein>
    <recommendedName>
        <fullName evidence="9">G-protein coupled receptors family 1 profile domain-containing protein</fullName>
    </recommendedName>
</protein>
<name>G3UJ14_LOXAF</name>
<feature type="transmembrane region" description="Helical" evidence="8">
    <location>
        <begin position="74"/>
        <end position="98"/>
    </location>
</feature>
<keyword evidence="7" id="KW-0807">Transducer</keyword>
<organism evidence="10 11">
    <name type="scientific">Loxodonta africana</name>
    <name type="common">African elephant</name>
    <dbReference type="NCBI Taxonomy" id="9785"/>
    <lineage>
        <taxon>Eukaryota</taxon>
        <taxon>Metazoa</taxon>
        <taxon>Chordata</taxon>
        <taxon>Craniata</taxon>
        <taxon>Vertebrata</taxon>
        <taxon>Euteleostomi</taxon>
        <taxon>Mammalia</taxon>
        <taxon>Eutheria</taxon>
        <taxon>Afrotheria</taxon>
        <taxon>Proboscidea</taxon>
        <taxon>Elephantidae</taxon>
        <taxon>Loxodonta</taxon>
    </lineage>
</organism>
<dbReference type="GO" id="GO:0007186">
    <property type="term" value="P:G protein-coupled receptor signaling pathway"/>
    <property type="evidence" value="ECO:0007669"/>
    <property type="project" value="InterPro"/>
</dbReference>
<dbReference type="InterPro" id="IPR000725">
    <property type="entry name" value="Olfact_rcpt"/>
</dbReference>
<evidence type="ECO:0000256" key="4">
    <source>
        <dbReference type="ARBA" id="ARBA00022692"/>
    </source>
</evidence>
<dbReference type="Pfam" id="PF13853">
    <property type="entry name" value="7tm_4"/>
    <property type="match status" value="1"/>
</dbReference>
<keyword evidence="2" id="KW-1003">Cell membrane</keyword>
<evidence type="ECO:0000256" key="6">
    <source>
        <dbReference type="ARBA" id="ARBA00023136"/>
    </source>
</evidence>
<dbReference type="PRINTS" id="PR00245">
    <property type="entry name" value="OLFACTORYR"/>
</dbReference>
<dbReference type="GeneTree" id="ENSGT01150000286947"/>
<reference evidence="10 11" key="1">
    <citation type="submission" date="2009-06" db="EMBL/GenBank/DDBJ databases">
        <title>The Genome Sequence of Loxodonta africana (African elephant).</title>
        <authorList>
            <person name="Di Palma F."/>
            <person name="Heiman D."/>
            <person name="Young S."/>
            <person name="Johnson J."/>
            <person name="Lander E.S."/>
            <person name="Lindblad-Toh K."/>
        </authorList>
    </citation>
    <scope>NUCLEOTIDE SEQUENCE [LARGE SCALE GENOMIC DNA]</scope>
    <source>
        <strain evidence="10 11">Isolate ISIS603380</strain>
    </source>
</reference>
<evidence type="ECO:0000313" key="11">
    <source>
        <dbReference type="Proteomes" id="UP000007646"/>
    </source>
</evidence>
<feature type="transmembrane region" description="Helical" evidence="8">
    <location>
        <begin position="196"/>
        <end position="216"/>
    </location>
</feature>
<keyword evidence="6 8" id="KW-0472">Membrane</keyword>
<proteinExistence type="predicted"/>
<evidence type="ECO:0000256" key="2">
    <source>
        <dbReference type="ARBA" id="ARBA00022475"/>
    </source>
</evidence>
<keyword evidence="4 8" id="KW-0812">Transmembrane</keyword>
<dbReference type="GO" id="GO:0005886">
    <property type="term" value="C:plasma membrane"/>
    <property type="evidence" value="ECO:0007669"/>
    <property type="project" value="UniProtKB-SubCell"/>
</dbReference>
<dbReference type="SUPFAM" id="SSF81321">
    <property type="entry name" value="Family A G protein-coupled receptor-like"/>
    <property type="match status" value="1"/>
</dbReference>
<feature type="transmembrane region" description="Helical" evidence="8">
    <location>
        <begin position="36"/>
        <end position="54"/>
    </location>
</feature>
<dbReference type="GO" id="GO:0004984">
    <property type="term" value="F:olfactory receptor activity"/>
    <property type="evidence" value="ECO:0007669"/>
    <property type="project" value="InterPro"/>
</dbReference>
<feature type="domain" description="G-protein coupled receptors family 1 profile" evidence="9">
    <location>
        <begin position="1"/>
        <end position="189"/>
    </location>
</feature>
<dbReference type="Ensembl" id="ENSLAFT00000025641.1">
    <property type="protein sequence ID" value="ENSLAFP00000027822.1"/>
    <property type="gene ID" value="ENSLAFG00000030045.1"/>
</dbReference>
<keyword evidence="3" id="KW-0716">Sensory transduction</keyword>
<dbReference type="AlphaFoldDB" id="G3UJ14"/>
<keyword evidence="11" id="KW-1185">Reference proteome</keyword>
<reference evidence="10" key="3">
    <citation type="submission" date="2025-09" db="UniProtKB">
        <authorList>
            <consortium name="Ensembl"/>
        </authorList>
    </citation>
    <scope>IDENTIFICATION</scope>
    <source>
        <strain evidence="10">Isolate ISIS603380</strain>
    </source>
</reference>
<evidence type="ECO:0000256" key="3">
    <source>
        <dbReference type="ARBA" id="ARBA00022606"/>
    </source>
</evidence>
<feature type="transmembrane region" description="Helical" evidence="8">
    <location>
        <begin position="137"/>
        <end position="158"/>
    </location>
</feature>
<keyword evidence="5 8" id="KW-1133">Transmembrane helix</keyword>
<dbReference type="InParanoid" id="G3UJ14"/>
<reference evidence="10" key="2">
    <citation type="submission" date="2025-08" db="UniProtKB">
        <authorList>
            <consortium name="Ensembl"/>
        </authorList>
    </citation>
    <scope>IDENTIFICATION</scope>
    <source>
        <strain evidence="10">Isolate ISIS603380</strain>
    </source>
</reference>
<dbReference type="Gene3D" id="1.20.1070.10">
    <property type="entry name" value="Rhodopsin 7-helix transmembrane proteins"/>
    <property type="match status" value="1"/>
</dbReference>
<evidence type="ECO:0000259" key="9">
    <source>
        <dbReference type="PROSITE" id="PS50262"/>
    </source>
</evidence>
<dbReference type="PROSITE" id="PS50262">
    <property type="entry name" value="G_PROTEIN_RECEP_F1_2"/>
    <property type="match status" value="1"/>
</dbReference>
<dbReference type="PANTHER" id="PTHR26453">
    <property type="entry name" value="OLFACTORY RECEPTOR"/>
    <property type="match status" value="1"/>
</dbReference>
<evidence type="ECO:0000256" key="8">
    <source>
        <dbReference type="SAM" id="Phobius"/>
    </source>
</evidence>
<evidence type="ECO:0000256" key="7">
    <source>
        <dbReference type="ARBA" id="ARBA00023224"/>
    </source>
</evidence>
<evidence type="ECO:0000256" key="1">
    <source>
        <dbReference type="ARBA" id="ARBA00004651"/>
    </source>
</evidence>
<comment type="subcellular location">
    <subcellularLocation>
        <location evidence="1">Cell membrane</location>
        <topology evidence="1">Multi-pass membrane protein</topology>
    </subcellularLocation>
</comment>
<evidence type="ECO:0000256" key="5">
    <source>
        <dbReference type="ARBA" id="ARBA00022989"/>
    </source>
</evidence>